<evidence type="ECO:0000256" key="3">
    <source>
        <dbReference type="ARBA" id="ARBA00022884"/>
    </source>
</evidence>
<evidence type="ECO:0000256" key="2">
    <source>
        <dbReference type="ARBA" id="ARBA00022679"/>
    </source>
</evidence>
<gene>
    <name evidence="6" type="ORF">D9613_002042</name>
</gene>
<evidence type="ECO:0000256" key="4">
    <source>
        <dbReference type="RuleBase" id="RU003953"/>
    </source>
</evidence>
<keyword evidence="7" id="KW-1185">Reference proteome</keyword>
<dbReference type="PANTHER" id="PTHR13734">
    <property type="entry name" value="TRNA-NUCLEOTIDYLTRANSFERASE"/>
    <property type="match status" value="1"/>
</dbReference>
<dbReference type="InterPro" id="IPR002646">
    <property type="entry name" value="PolA_pol_head_dom"/>
</dbReference>
<comment type="similarity">
    <text evidence="1 4">Belongs to the tRNA nucleotidyltransferase/poly(A) polymerase family.</text>
</comment>
<dbReference type="EMBL" id="JAACJL010000001">
    <property type="protein sequence ID" value="KAF4623447.1"/>
    <property type="molecule type" value="Genomic_DNA"/>
</dbReference>
<dbReference type="GO" id="GO:0052929">
    <property type="term" value="F:ATP:3'-cytidine-cytidine-tRNA adenylyltransferase activity"/>
    <property type="evidence" value="ECO:0007669"/>
    <property type="project" value="TreeGrafter"/>
</dbReference>
<dbReference type="GO" id="GO:0005739">
    <property type="term" value="C:mitochondrion"/>
    <property type="evidence" value="ECO:0007669"/>
    <property type="project" value="UniProtKB-ARBA"/>
</dbReference>
<dbReference type="GO" id="GO:0003723">
    <property type="term" value="F:RNA binding"/>
    <property type="evidence" value="ECO:0007669"/>
    <property type="project" value="UniProtKB-KW"/>
</dbReference>
<dbReference type="InterPro" id="IPR043519">
    <property type="entry name" value="NT_sf"/>
</dbReference>
<evidence type="ECO:0000313" key="7">
    <source>
        <dbReference type="Proteomes" id="UP000521872"/>
    </source>
</evidence>
<feature type="domain" description="Poly A polymerase head" evidence="5">
    <location>
        <begin position="49"/>
        <end position="188"/>
    </location>
</feature>
<sequence>MSTTRRPIIERIPLSDPPKIELTEVEQNICRLLNDCTASLAERGIATTCRIAGGWVRDKLLGSQSNDIDVALSNLMGEEFAGHLHEFAQSKGIQLGTIAKIEKNPEQSKHLETATMKVLGLDIDFVNLRSEEYAVGSRIPTGVRFGTPLEDALRRDITINALFYNVQTGLVEDFTEKGLDDLRQGTIRTPMPPKETFQDDPLRVLRCVRFASRFGFNVVQDLKDAAKDKTVQDALIAKVSRERVGDEVGKMIKGRDPLGAAELIHELALYRAIFGVMPAEVANSLPESFWDQTFSDALHAASILYILTNRHISFEARPHPLLTSIVESDTGAKARLYLAALLVPYIDKTYQDQKKKIQPIVASAIRDSLKLGSQNHYLDGVPTLFASLPIVKKHLSDHQEVPLSRVKLGLLLRNKLVHNSATGSHWATSLLFALVTDLLAHFDAKTDSLTDDAQGVINRYNTFLDSVTDFGLQNDVDSKPLLNGREIGQAFGVSKPGPWVGKVLEDVIEWQLAHPHGTKDGCQEWLRSRTIDAYIAGEPETTNPSKRLRTK</sequence>
<dbReference type="AlphaFoldDB" id="A0A8H4R553"/>
<dbReference type="Pfam" id="PF01743">
    <property type="entry name" value="PolyA_pol"/>
    <property type="match status" value="1"/>
</dbReference>
<evidence type="ECO:0000259" key="5">
    <source>
        <dbReference type="Pfam" id="PF01743"/>
    </source>
</evidence>
<keyword evidence="3 4" id="KW-0694">RNA-binding</keyword>
<evidence type="ECO:0000313" key="6">
    <source>
        <dbReference type="EMBL" id="KAF4623447.1"/>
    </source>
</evidence>
<accession>A0A8H4R553</accession>
<dbReference type="CDD" id="cd05398">
    <property type="entry name" value="NT_ClassII-CCAase"/>
    <property type="match status" value="1"/>
</dbReference>
<comment type="caution">
    <text evidence="6">The sequence shown here is derived from an EMBL/GenBank/DDBJ whole genome shotgun (WGS) entry which is preliminary data.</text>
</comment>
<dbReference type="GO" id="GO:0052927">
    <property type="term" value="F:CC tRNA cytidylyltransferase activity"/>
    <property type="evidence" value="ECO:0007669"/>
    <property type="project" value="TreeGrafter"/>
</dbReference>
<dbReference type="SUPFAM" id="SSF81301">
    <property type="entry name" value="Nucleotidyltransferase"/>
    <property type="match status" value="1"/>
</dbReference>
<name>A0A8H4R553_9AGAR</name>
<dbReference type="Proteomes" id="UP000521872">
    <property type="component" value="Unassembled WGS sequence"/>
</dbReference>
<dbReference type="Gene3D" id="1.10.3090.10">
    <property type="entry name" value="cca-adding enzyme, domain 2"/>
    <property type="match status" value="1"/>
</dbReference>
<protein>
    <recommendedName>
        <fullName evidence="5">Poly A polymerase head domain-containing protein</fullName>
    </recommendedName>
</protein>
<dbReference type="Gene3D" id="3.30.460.10">
    <property type="entry name" value="Beta Polymerase, domain 2"/>
    <property type="match status" value="1"/>
</dbReference>
<dbReference type="SUPFAM" id="SSF81891">
    <property type="entry name" value="Poly A polymerase C-terminal region-like"/>
    <property type="match status" value="1"/>
</dbReference>
<dbReference type="GO" id="GO:0001680">
    <property type="term" value="P:tRNA 3'-terminal CCA addition"/>
    <property type="evidence" value="ECO:0007669"/>
    <property type="project" value="TreeGrafter"/>
</dbReference>
<evidence type="ECO:0000256" key="1">
    <source>
        <dbReference type="ARBA" id="ARBA00007265"/>
    </source>
</evidence>
<dbReference type="FunFam" id="3.30.460.10:FF:000019">
    <property type="entry name" value="tRNA nucleotidyltransferase cca2"/>
    <property type="match status" value="1"/>
</dbReference>
<keyword evidence="2 4" id="KW-0808">Transferase</keyword>
<reference evidence="6 7" key="1">
    <citation type="submission" date="2019-12" db="EMBL/GenBank/DDBJ databases">
        <authorList>
            <person name="Floudas D."/>
            <person name="Bentzer J."/>
            <person name="Ahren D."/>
            <person name="Johansson T."/>
            <person name="Persson P."/>
            <person name="Tunlid A."/>
        </authorList>
    </citation>
    <scope>NUCLEOTIDE SEQUENCE [LARGE SCALE GENOMIC DNA]</scope>
    <source>
        <strain evidence="6 7">CBS 102.39</strain>
    </source>
</reference>
<organism evidence="6 7">
    <name type="scientific">Agrocybe pediades</name>
    <dbReference type="NCBI Taxonomy" id="84607"/>
    <lineage>
        <taxon>Eukaryota</taxon>
        <taxon>Fungi</taxon>
        <taxon>Dikarya</taxon>
        <taxon>Basidiomycota</taxon>
        <taxon>Agaricomycotina</taxon>
        <taxon>Agaricomycetes</taxon>
        <taxon>Agaricomycetidae</taxon>
        <taxon>Agaricales</taxon>
        <taxon>Agaricineae</taxon>
        <taxon>Strophariaceae</taxon>
        <taxon>Agrocybe</taxon>
    </lineage>
</organism>
<proteinExistence type="inferred from homology"/>
<dbReference type="PANTHER" id="PTHR13734:SF5">
    <property type="entry name" value="CCA TRNA NUCLEOTIDYLTRANSFERASE, MITOCHONDRIAL"/>
    <property type="match status" value="1"/>
</dbReference>